<proteinExistence type="predicted"/>
<keyword evidence="2" id="KW-1185">Reference proteome</keyword>
<comment type="caution">
    <text evidence="1">The sequence shown here is derived from an EMBL/GenBank/DDBJ whole genome shotgun (WGS) entry which is preliminary data.</text>
</comment>
<gene>
    <name evidence="1" type="ORF">GCM10022244_48560</name>
</gene>
<dbReference type="Proteomes" id="UP001501000">
    <property type="component" value="Unassembled WGS sequence"/>
</dbReference>
<reference evidence="2" key="1">
    <citation type="journal article" date="2019" name="Int. J. Syst. Evol. Microbiol.">
        <title>The Global Catalogue of Microorganisms (GCM) 10K type strain sequencing project: providing services to taxonomists for standard genome sequencing and annotation.</title>
        <authorList>
            <consortium name="The Broad Institute Genomics Platform"/>
            <consortium name="The Broad Institute Genome Sequencing Center for Infectious Disease"/>
            <person name="Wu L."/>
            <person name="Ma J."/>
        </authorList>
    </citation>
    <scope>NUCLEOTIDE SEQUENCE [LARGE SCALE GENOMIC DNA]</scope>
    <source>
        <strain evidence="2">JCM 16956</strain>
    </source>
</reference>
<evidence type="ECO:0008006" key="3">
    <source>
        <dbReference type="Google" id="ProtNLM"/>
    </source>
</evidence>
<sequence>MTLRRRAGAPRIYPGSVAETVLTNTGLDRFLALLDGKPEHREPAFARAAEAVLGLLALRGADRTSGLPEPTPALVRQLLVEDLPTFVHAAPGELAAYPAVLGELAGRFDEELRERIAAAVDECAPDFERAMRDPGNLTWHRWYASLLRSCGADLTDPEDVRGRLASLDGAPLPDGVRRADLMARTALADVLLPEALTRAYVRDAEAPPPAGPLLDDHTVAAGIGTVAAALLDRWTAAGLAEQLAGPYARFAPGPEAFPHLALADALLGEHLDYYGDPSVPVPPPPAIEPGPVEEDADALTAAVEDLARNGPGVLGSEAPHLLYVSYQRGGTPESVARRAAEYEDWSVDPALEDLPVTVPDEAPAAYRIPPLPELVRLLGLPALSEADRARLDGPARDLAAVTDRLAATGLVFRTGDAFGLTPRGAGAVRYLLAVRGVAAPDAAETAAWSARALVAAAAGWPAPAAARVLAGWLHARVDTAHAWSELLAALGTVHAGTPDAAAVRALFGLLDTGTAPADALRGALGDPVVGARAYEALRGRGEQADHLRVPTSARALRVLDHLPGKKGPLESRRAAFDEAAAAWPGGSAALVRAMAEADRPTTERVLGPLGISLP</sequence>
<accession>A0ABP7N2Z8</accession>
<evidence type="ECO:0000313" key="2">
    <source>
        <dbReference type="Proteomes" id="UP001501000"/>
    </source>
</evidence>
<dbReference type="EMBL" id="BAABAJ010000020">
    <property type="protein sequence ID" value="GAA3934438.1"/>
    <property type="molecule type" value="Genomic_DNA"/>
</dbReference>
<name>A0ABP7N2Z8_9ACTN</name>
<evidence type="ECO:0000313" key="1">
    <source>
        <dbReference type="EMBL" id="GAA3934438.1"/>
    </source>
</evidence>
<protein>
    <recommendedName>
        <fullName evidence="3">Helicase XPB/Ssl2 N-terminal domain-containing protein</fullName>
    </recommendedName>
</protein>
<organism evidence="1 2">
    <name type="scientific">Streptomyces gulbargensis</name>
    <dbReference type="NCBI Taxonomy" id="364901"/>
    <lineage>
        <taxon>Bacteria</taxon>
        <taxon>Bacillati</taxon>
        <taxon>Actinomycetota</taxon>
        <taxon>Actinomycetes</taxon>
        <taxon>Kitasatosporales</taxon>
        <taxon>Streptomycetaceae</taxon>
        <taxon>Streptomyces</taxon>
    </lineage>
</organism>